<dbReference type="EMBL" id="JOWA01000090">
    <property type="protein sequence ID" value="KEZ43882.1"/>
    <property type="molecule type" value="Genomic_DNA"/>
</dbReference>
<evidence type="ECO:0000313" key="3">
    <source>
        <dbReference type="Proteomes" id="UP000028545"/>
    </source>
</evidence>
<dbReference type="AlphaFoldDB" id="A0A084G970"/>
<organism evidence="2 3">
    <name type="scientific">Pseudallescheria apiosperma</name>
    <name type="common">Scedosporium apiospermum</name>
    <dbReference type="NCBI Taxonomy" id="563466"/>
    <lineage>
        <taxon>Eukaryota</taxon>
        <taxon>Fungi</taxon>
        <taxon>Dikarya</taxon>
        <taxon>Ascomycota</taxon>
        <taxon>Pezizomycotina</taxon>
        <taxon>Sordariomycetes</taxon>
        <taxon>Hypocreomycetidae</taxon>
        <taxon>Microascales</taxon>
        <taxon>Microascaceae</taxon>
        <taxon>Scedosporium</taxon>
    </lineage>
</organism>
<dbReference type="GO" id="GO:0006044">
    <property type="term" value="P:N-acetylglucosamine metabolic process"/>
    <property type="evidence" value="ECO:0007669"/>
    <property type="project" value="TreeGrafter"/>
</dbReference>
<dbReference type="PANTHER" id="PTHR12224">
    <property type="entry name" value="BETA-1,4-MANNOSYL-GLYCOPROTEIN BETA-1,4-N-ACETYLGLUCOSAMINYL-TRANSFERASE"/>
    <property type="match status" value="1"/>
</dbReference>
<evidence type="ECO:0000256" key="1">
    <source>
        <dbReference type="SAM" id="MobiDB-lite"/>
    </source>
</evidence>
<dbReference type="GeneID" id="27723126"/>
<dbReference type="OMA" id="CIREKQT"/>
<gene>
    <name evidence="2" type="ORF">SAPIO_CDS4054</name>
</gene>
<dbReference type="OrthoDB" id="6474464at2759"/>
<reference evidence="2 3" key="1">
    <citation type="journal article" date="2014" name="Genome Announc.">
        <title>Draft genome sequence of the pathogenic fungus Scedosporium apiospermum.</title>
        <authorList>
            <person name="Vandeputte P."/>
            <person name="Ghamrawi S."/>
            <person name="Rechenmann M."/>
            <person name="Iltis A."/>
            <person name="Giraud S."/>
            <person name="Fleury M."/>
            <person name="Thornton C."/>
            <person name="Delhaes L."/>
            <person name="Meyer W."/>
            <person name="Papon N."/>
            <person name="Bouchara J.P."/>
        </authorList>
    </citation>
    <scope>NUCLEOTIDE SEQUENCE [LARGE SCALE GENOMIC DNA]</scope>
    <source>
        <strain evidence="2 3">IHEM 14462</strain>
    </source>
</reference>
<keyword evidence="2" id="KW-0808">Transferase</keyword>
<comment type="caution">
    <text evidence="2">The sequence shown here is derived from an EMBL/GenBank/DDBJ whole genome shotgun (WGS) entry which is preliminary data.</text>
</comment>
<dbReference type="GO" id="GO:0003830">
    <property type="term" value="F:beta-1,4-mannosylglycoprotein 4-beta-N-acetylglucosaminyltransferase activity"/>
    <property type="evidence" value="ECO:0007669"/>
    <property type="project" value="InterPro"/>
</dbReference>
<protein>
    <submittedName>
        <fullName evidence="2">Glycosyltransferase family 17</fullName>
    </submittedName>
</protein>
<dbReference type="HOGENOM" id="CLU_038606_1_1_1"/>
<dbReference type="VEuPathDB" id="FungiDB:SAPIO_CDS4054"/>
<dbReference type="RefSeq" id="XP_016643681.1">
    <property type="nucleotide sequence ID" value="XM_016786705.1"/>
</dbReference>
<dbReference type="InterPro" id="IPR006813">
    <property type="entry name" value="Glyco_trans_17"/>
</dbReference>
<feature type="compositionally biased region" description="Pro residues" evidence="1">
    <location>
        <begin position="39"/>
        <end position="52"/>
    </location>
</feature>
<dbReference type="PANTHER" id="PTHR12224:SF0">
    <property type="entry name" value="BETA-1,4-MANNOSYL-GLYCOPROTEIN 4-BETA-N-ACETYLGLUCOSAMINYLTRANSFERASE"/>
    <property type="match status" value="1"/>
</dbReference>
<sequence length="383" mass="44943">MMRSPVNPNKVLAVVAALVFIWFVYRLSDAHLYTDDEPPPPPPPQEPGPRPPMSSQWNHGPPEDLPANNATDIRVYEGKAAEDYCERYRFKPFDPERVGRRKIYDLLLINTEIEMLEVRIGEMYPYVDYFIIMEADVTFTGNAKKLYIAENWDIYAKYHDKMIRRTVDFSELKENPNAWAREELSRNAMMTQVLPFLEGDQAPSEDDVLLVSDVDEIPKPAVLEALRNCEVPLRITINSDFYYYSFEWLSREEWKSPQATLWRGKETIQPNDLRIDADDYYFKHGAWHCSYCFSTMEETVGKVNSFSHQELNKPEFKDPKKILQRVRFGKDFFDRKNNLFDYVAPNHNIPSFLKHNQDRFGFMLDRTPPNANFRDIPLDGNLE</sequence>
<proteinExistence type="predicted"/>
<name>A0A084G970_PSEDA</name>
<feature type="region of interest" description="Disordered" evidence="1">
    <location>
        <begin position="34"/>
        <end position="64"/>
    </location>
</feature>
<dbReference type="Pfam" id="PF04724">
    <property type="entry name" value="Glyco_transf_17"/>
    <property type="match status" value="1"/>
</dbReference>
<keyword evidence="3" id="KW-1185">Reference proteome</keyword>
<dbReference type="Proteomes" id="UP000028545">
    <property type="component" value="Unassembled WGS sequence"/>
</dbReference>
<evidence type="ECO:0000313" key="2">
    <source>
        <dbReference type="EMBL" id="KEZ43882.1"/>
    </source>
</evidence>
<accession>A0A084G970</accession>
<dbReference type="GO" id="GO:0016020">
    <property type="term" value="C:membrane"/>
    <property type="evidence" value="ECO:0007669"/>
    <property type="project" value="InterPro"/>
</dbReference>
<dbReference type="KEGG" id="sapo:SAPIO_CDS4054"/>